<dbReference type="EC" id="1.1.1.378" evidence="8"/>
<dbReference type="Proteomes" id="UP000192660">
    <property type="component" value="Unassembled WGS sequence"/>
</dbReference>
<dbReference type="SUPFAM" id="SSF51735">
    <property type="entry name" value="NAD(P)-binding Rossmann-fold domains"/>
    <property type="match status" value="1"/>
</dbReference>
<evidence type="ECO:0000256" key="1">
    <source>
        <dbReference type="ARBA" id="ARBA00006484"/>
    </source>
</evidence>
<dbReference type="GO" id="GO:0016616">
    <property type="term" value="F:oxidoreductase activity, acting on the CH-OH group of donors, NAD or NADP as acceptor"/>
    <property type="evidence" value="ECO:0007669"/>
    <property type="project" value="TreeGrafter"/>
</dbReference>
<dbReference type="Gene3D" id="3.40.50.720">
    <property type="entry name" value="NAD(P)-binding Rossmann-like Domain"/>
    <property type="match status" value="1"/>
</dbReference>
<dbReference type="InterPro" id="IPR002347">
    <property type="entry name" value="SDR_fam"/>
</dbReference>
<sequence length="253" mass="27115">MALTGKVAVVSGASRGIGRAIAIRLAQEGAKVVIDHPGDDDAALETMSDIQKFGGEAISVKADVSSSPEVEFLFRETLETYHTVDILVNNAGICPFVDWFEVTEDLWDRVHAINLKGAFLCSQYASKIMRDHHHGGRIISISSISALVGGGLQTHYTPTKAGIRSLMQSLAIVLGPYGITCNSILPGSILTDINRDHYADKKILERDVNRIPLGRLGTPDDIAGVAAFLASDDARYITGADILVDGGLFVNLQ</sequence>
<comment type="pathway">
    <text evidence="7">Carbohydrate degradation; L-rhamnose degradation.</text>
</comment>
<keyword evidence="4" id="KW-0684">Rhamnose metabolism</keyword>
<dbReference type="GO" id="GO:0048038">
    <property type="term" value="F:quinone binding"/>
    <property type="evidence" value="ECO:0007669"/>
    <property type="project" value="TreeGrafter"/>
</dbReference>
<evidence type="ECO:0000256" key="9">
    <source>
        <dbReference type="ARBA" id="ARBA00068170"/>
    </source>
</evidence>
<evidence type="ECO:0000256" key="5">
    <source>
        <dbReference type="ARBA" id="ARBA00050510"/>
    </source>
</evidence>
<dbReference type="OrthoDB" id="9803333at2"/>
<dbReference type="RefSeq" id="WP_020374180.1">
    <property type="nucleotide sequence ID" value="NZ_FWWY01000002.1"/>
</dbReference>
<keyword evidence="2" id="KW-0521">NADP</keyword>
<dbReference type="GO" id="GO:0019301">
    <property type="term" value="P:rhamnose catabolic process"/>
    <property type="evidence" value="ECO:0007669"/>
    <property type="project" value="UniProtKB-ARBA"/>
</dbReference>
<evidence type="ECO:0000256" key="3">
    <source>
        <dbReference type="ARBA" id="ARBA00023002"/>
    </source>
</evidence>
<evidence type="ECO:0000256" key="8">
    <source>
        <dbReference type="ARBA" id="ARBA00067020"/>
    </source>
</evidence>
<evidence type="ECO:0000256" key="6">
    <source>
        <dbReference type="ARBA" id="ARBA00052619"/>
    </source>
</evidence>
<dbReference type="FunFam" id="3.40.50.720:FF:000417">
    <property type="entry name" value="Glucose 1-dehydrogenase, putative"/>
    <property type="match status" value="1"/>
</dbReference>
<comment type="similarity">
    <text evidence="1">Belongs to the short-chain dehydrogenases/reductases (SDR) family.</text>
</comment>
<reference evidence="11" key="1">
    <citation type="submission" date="2017-04" db="EMBL/GenBank/DDBJ databases">
        <authorList>
            <person name="Varghese N."/>
            <person name="Submissions S."/>
        </authorList>
    </citation>
    <scope>NUCLEOTIDE SEQUENCE [LARGE SCALE GENOMIC DNA]</scope>
    <source>
        <strain evidence="11">DSM 9293</strain>
    </source>
</reference>
<evidence type="ECO:0000256" key="7">
    <source>
        <dbReference type="ARBA" id="ARBA00060619"/>
    </source>
</evidence>
<dbReference type="InterPro" id="IPR036291">
    <property type="entry name" value="NAD(P)-bd_dom_sf"/>
</dbReference>
<name>A0A1W1WNU6_SULTA</name>
<keyword evidence="3" id="KW-0560">Oxidoreductase</keyword>
<comment type="catalytic activity">
    <reaction evidence="5">
        <text>L-rhamnofuranose + NADP(+) = L-rhamnono-1,4-lactone + NADPH + H(+)</text>
        <dbReference type="Rhea" id="RHEA:42668"/>
        <dbReference type="ChEBI" id="CHEBI:15378"/>
        <dbReference type="ChEBI" id="CHEBI:16935"/>
        <dbReference type="ChEBI" id="CHEBI:17937"/>
        <dbReference type="ChEBI" id="CHEBI:57783"/>
        <dbReference type="ChEBI" id="CHEBI:58349"/>
        <dbReference type="EC" id="1.1.1.378"/>
    </reaction>
    <physiologicalReaction direction="left-to-right" evidence="5">
        <dbReference type="Rhea" id="RHEA:42669"/>
    </physiologicalReaction>
</comment>
<evidence type="ECO:0000256" key="4">
    <source>
        <dbReference type="ARBA" id="ARBA00023308"/>
    </source>
</evidence>
<keyword evidence="11" id="KW-1185">Reference proteome</keyword>
<evidence type="ECO:0000313" key="11">
    <source>
        <dbReference type="Proteomes" id="UP000192660"/>
    </source>
</evidence>
<dbReference type="Pfam" id="PF13561">
    <property type="entry name" value="adh_short_C2"/>
    <property type="match status" value="1"/>
</dbReference>
<dbReference type="NCBIfam" id="NF005559">
    <property type="entry name" value="PRK07231.1"/>
    <property type="match status" value="1"/>
</dbReference>
<proteinExistence type="inferred from homology"/>
<dbReference type="EMBL" id="FWWY01000002">
    <property type="protein sequence ID" value="SMC07971.1"/>
    <property type="molecule type" value="Genomic_DNA"/>
</dbReference>
<dbReference type="PANTHER" id="PTHR42760">
    <property type="entry name" value="SHORT-CHAIN DEHYDROGENASES/REDUCTASES FAMILY MEMBER"/>
    <property type="match status" value="1"/>
</dbReference>
<evidence type="ECO:0000313" key="10">
    <source>
        <dbReference type="EMBL" id="SMC07971.1"/>
    </source>
</evidence>
<dbReference type="PRINTS" id="PR00081">
    <property type="entry name" value="GDHRDH"/>
</dbReference>
<dbReference type="PRINTS" id="PR00080">
    <property type="entry name" value="SDRFAMILY"/>
</dbReference>
<protein>
    <recommendedName>
        <fullName evidence="9">L-rhamnose 1-dehydrogenase (NAD(P)(+))</fullName>
        <ecNumber evidence="8">1.1.1.378</ecNumber>
    </recommendedName>
</protein>
<dbReference type="AlphaFoldDB" id="A0A1W1WNU6"/>
<gene>
    <name evidence="10" type="ORF">SAMN00768000_3559</name>
</gene>
<comment type="catalytic activity">
    <reaction evidence="6">
        <text>L-rhamnofuranose + NAD(+) = L-rhamnono-1,4-lactone + NADH + H(+)</text>
        <dbReference type="Rhea" id="RHEA:12649"/>
        <dbReference type="ChEBI" id="CHEBI:15378"/>
        <dbReference type="ChEBI" id="CHEBI:16935"/>
        <dbReference type="ChEBI" id="CHEBI:17937"/>
        <dbReference type="ChEBI" id="CHEBI:57540"/>
        <dbReference type="ChEBI" id="CHEBI:57945"/>
        <dbReference type="EC" id="1.1.1.378"/>
    </reaction>
    <physiologicalReaction direction="left-to-right" evidence="6">
        <dbReference type="Rhea" id="RHEA:12650"/>
    </physiologicalReaction>
</comment>
<dbReference type="GO" id="GO:0006633">
    <property type="term" value="P:fatty acid biosynthetic process"/>
    <property type="evidence" value="ECO:0007669"/>
    <property type="project" value="TreeGrafter"/>
</dbReference>
<organism evidence="10 11">
    <name type="scientific">Sulfobacillus thermosulfidooxidans (strain DSM 9293 / VKM B-1269 / AT-1)</name>
    <dbReference type="NCBI Taxonomy" id="929705"/>
    <lineage>
        <taxon>Bacteria</taxon>
        <taxon>Bacillati</taxon>
        <taxon>Bacillota</taxon>
        <taxon>Clostridia</taxon>
        <taxon>Eubacteriales</taxon>
        <taxon>Clostridiales Family XVII. Incertae Sedis</taxon>
        <taxon>Sulfobacillus</taxon>
    </lineage>
</organism>
<accession>A0A1W1WNU6</accession>
<evidence type="ECO:0000256" key="2">
    <source>
        <dbReference type="ARBA" id="ARBA00022857"/>
    </source>
</evidence>
<dbReference type="PANTHER" id="PTHR42760:SF83">
    <property type="entry name" value="(3R)-3-HYDROXYACYL-COA DEHYDROGENASE"/>
    <property type="match status" value="1"/>
</dbReference>